<gene>
    <name evidence="1" type="ordered locus">Bphy_5749</name>
</gene>
<keyword evidence="1" id="KW-0614">Plasmid</keyword>
<dbReference type="InterPro" id="IPR012340">
    <property type="entry name" value="NA-bd_OB-fold"/>
</dbReference>
<dbReference type="RefSeq" id="WP_012404975.1">
    <property type="nucleotide sequence ID" value="NC_010625.1"/>
</dbReference>
<dbReference type="Gene3D" id="2.40.50.140">
    <property type="entry name" value="Nucleic acid-binding proteins"/>
    <property type="match status" value="1"/>
</dbReference>
<dbReference type="HOGENOM" id="CLU_147457_0_0_4"/>
<dbReference type="OrthoDB" id="8813484at2"/>
<dbReference type="AlphaFoldDB" id="B2JV38"/>
<evidence type="ECO:0000313" key="1">
    <source>
        <dbReference type="EMBL" id="ACC74815.1"/>
    </source>
</evidence>
<name>B2JV38_PARP8</name>
<protein>
    <submittedName>
        <fullName evidence="1">Uncharacterized protein</fullName>
    </submittedName>
</protein>
<organism evidence="1 2">
    <name type="scientific">Paraburkholderia phymatum (strain DSM 17167 / CIP 108236 / LMG 21445 / STM815)</name>
    <name type="common">Burkholderia phymatum</name>
    <dbReference type="NCBI Taxonomy" id="391038"/>
    <lineage>
        <taxon>Bacteria</taxon>
        <taxon>Pseudomonadati</taxon>
        <taxon>Pseudomonadota</taxon>
        <taxon>Betaproteobacteria</taxon>
        <taxon>Burkholderiales</taxon>
        <taxon>Burkholderiaceae</taxon>
        <taxon>Paraburkholderia</taxon>
    </lineage>
</organism>
<geneLocation type="plasmid" evidence="1 2">
    <name>pBPHY01</name>
</geneLocation>
<sequence>MIDALITGTLIVDPVAKTTRTGNPYCTCRVRVPMGEAEALFCLMTAFEATARDGLLALHRRDPVALACSLSISVWTPDTGGARPNVQGTVHAILTPYQVKHTHSELANAQQHEHIA</sequence>
<dbReference type="EMBL" id="CP001045">
    <property type="protein sequence ID" value="ACC74815.1"/>
    <property type="molecule type" value="Genomic_DNA"/>
</dbReference>
<accession>B2JV38</accession>
<dbReference type="Proteomes" id="UP000001192">
    <property type="component" value="Plasmid pBPHY01"/>
</dbReference>
<keyword evidence="2" id="KW-1185">Reference proteome</keyword>
<dbReference type="KEGG" id="bph:Bphy_5749"/>
<proteinExistence type="predicted"/>
<reference evidence="2" key="1">
    <citation type="journal article" date="2014" name="Stand. Genomic Sci.">
        <title>Complete genome sequence of Burkholderia phymatum STM815(T), a broad host range and efficient nitrogen-fixing symbiont of Mimosa species.</title>
        <authorList>
            <person name="Moulin L."/>
            <person name="Klonowska A."/>
            <person name="Caroline B."/>
            <person name="Booth K."/>
            <person name="Vriezen J.A."/>
            <person name="Melkonian R."/>
            <person name="James E.K."/>
            <person name="Young J.P."/>
            <person name="Bena G."/>
            <person name="Hauser L."/>
            <person name="Land M."/>
            <person name="Kyrpides N."/>
            <person name="Bruce D."/>
            <person name="Chain P."/>
            <person name="Copeland A."/>
            <person name="Pitluck S."/>
            <person name="Woyke T."/>
            <person name="Lizotte-Waniewski M."/>
            <person name="Bristow J."/>
            <person name="Riley M."/>
        </authorList>
    </citation>
    <scope>NUCLEOTIDE SEQUENCE [LARGE SCALE GENOMIC DNA]</scope>
    <source>
        <strain evidence="2">DSM 17167 / CIP 108236 / LMG 21445 / STM815</strain>
        <plasmid evidence="2">Plasmid pBPHY01</plasmid>
    </source>
</reference>
<evidence type="ECO:0000313" key="2">
    <source>
        <dbReference type="Proteomes" id="UP000001192"/>
    </source>
</evidence>